<dbReference type="InterPro" id="IPR007569">
    <property type="entry name" value="DUF559"/>
</dbReference>
<protein>
    <submittedName>
        <fullName evidence="2">Cyclase</fullName>
    </submittedName>
</protein>
<dbReference type="AlphaFoldDB" id="A0A161LGI1"/>
<feature type="domain" description="DUF559" evidence="1">
    <location>
        <begin position="18"/>
        <end position="120"/>
    </location>
</feature>
<gene>
    <name evidence="2" type="ORF">PJIAN_4570</name>
</gene>
<organism evidence="2 3">
    <name type="scientific">Paludibacter jiangxiensis</name>
    <dbReference type="NCBI Taxonomy" id="681398"/>
    <lineage>
        <taxon>Bacteria</taxon>
        <taxon>Pseudomonadati</taxon>
        <taxon>Bacteroidota</taxon>
        <taxon>Bacteroidia</taxon>
        <taxon>Bacteroidales</taxon>
        <taxon>Paludibacteraceae</taxon>
        <taxon>Paludibacter</taxon>
    </lineage>
</organism>
<dbReference type="Pfam" id="PF04480">
    <property type="entry name" value="DUF559"/>
    <property type="match status" value="1"/>
</dbReference>
<reference evidence="3" key="1">
    <citation type="submission" date="2016-04" db="EMBL/GenBank/DDBJ databases">
        <title>Draft genome sequence of Paludibacter jiangxiensis strain NM7.</title>
        <authorList>
            <person name="Qiu Y."/>
            <person name="Matsuura N."/>
            <person name="Ohashi A."/>
            <person name="Tourlousse M.D."/>
            <person name="Sekiguchi Y."/>
        </authorList>
    </citation>
    <scope>NUCLEOTIDE SEQUENCE [LARGE SCALE GENOMIC DNA]</scope>
    <source>
        <strain evidence="3">NM7</strain>
    </source>
</reference>
<dbReference type="RefSeq" id="WP_068705756.1">
    <property type="nucleotide sequence ID" value="NZ_BDCR01000004.1"/>
</dbReference>
<proteinExistence type="predicted"/>
<dbReference type="SUPFAM" id="SSF52980">
    <property type="entry name" value="Restriction endonuclease-like"/>
    <property type="match status" value="1"/>
</dbReference>
<dbReference type="Proteomes" id="UP000076586">
    <property type="component" value="Unassembled WGS sequence"/>
</dbReference>
<dbReference type="PANTHER" id="PTHR38590">
    <property type="entry name" value="BLL0828 PROTEIN"/>
    <property type="match status" value="1"/>
</dbReference>
<reference evidence="3" key="2">
    <citation type="journal article" date="2017" name="Genome Announc.">
        <title>Draft genome sequence of Paludibacter jiangxiensis NM7(T), a propionate-producing fermentative bacterium.</title>
        <authorList>
            <person name="Qiu Y.-L."/>
            <person name="Tourlousse D.M."/>
            <person name="Matsuura N."/>
            <person name="Ohashi A."/>
            <person name="Sekiguchi Y."/>
        </authorList>
    </citation>
    <scope>NUCLEOTIDE SEQUENCE [LARGE SCALE GENOMIC DNA]</scope>
    <source>
        <strain evidence="3">NM7</strain>
    </source>
</reference>
<keyword evidence="3" id="KW-1185">Reference proteome</keyword>
<evidence type="ECO:0000313" key="2">
    <source>
        <dbReference type="EMBL" id="GAT64027.1"/>
    </source>
</evidence>
<dbReference type="STRING" id="681398.PJIAN_4570"/>
<dbReference type="Gene3D" id="3.40.960.10">
    <property type="entry name" value="VSR Endonuclease"/>
    <property type="match status" value="1"/>
</dbReference>
<dbReference type="CDD" id="cd01038">
    <property type="entry name" value="Endonuclease_DUF559"/>
    <property type="match status" value="1"/>
</dbReference>
<accession>A0A161LGI1</accession>
<dbReference type="PANTHER" id="PTHR38590:SF1">
    <property type="entry name" value="BLL0828 PROTEIN"/>
    <property type="match status" value="1"/>
</dbReference>
<comment type="caution">
    <text evidence="2">The sequence shown here is derived from an EMBL/GenBank/DDBJ whole genome shotgun (WGS) entry which is preliminary data.</text>
</comment>
<dbReference type="InterPro" id="IPR047216">
    <property type="entry name" value="Endonuclease_DUF559_bact"/>
</dbReference>
<evidence type="ECO:0000259" key="1">
    <source>
        <dbReference type="Pfam" id="PF04480"/>
    </source>
</evidence>
<sequence length="130" mass="15107">MQRTEQPAMFYGAKRTIFQNAELLRKNMTPAETKLWENLNKSQLGVRFKAQHPIDIFVADFYCHKFKLVIEIDGGIHEYQQAYDDGRTAELEKWGLTVIRFTNEEVLNDIEKVVDSIKRYLGVAKLATPN</sequence>
<dbReference type="EMBL" id="BDCR01000004">
    <property type="protein sequence ID" value="GAT64027.1"/>
    <property type="molecule type" value="Genomic_DNA"/>
</dbReference>
<evidence type="ECO:0000313" key="3">
    <source>
        <dbReference type="Proteomes" id="UP000076586"/>
    </source>
</evidence>
<name>A0A161LGI1_9BACT</name>
<dbReference type="OrthoDB" id="9798754at2"/>
<dbReference type="InterPro" id="IPR011335">
    <property type="entry name" value="Restrct_endonuc-II-like"/>
</dbReference>